<accession>A0AAN9PAS4</accession>
<dbReference type="PANTHER" id="PTHR33116">
    <property type="entry name" value="REVERSE TRANSCRIPTASE ZINC-BINDING DOMAIN-CONTAINING PROTEIN-RELATED-RELATED"/>
    <property type="match status" value="1"/>
</dbReference>
<dbReference type="Proteomes" id="UP001372338">
    <property type="component" value="Unassembled WGS sequence"/>
</dbReference>
<dbReference type="AlphaFoldDB" id="A0AAN9PAS4"/>
<evidence type="ECO:0000313" key="1">
    <source>
        <dbReference type="EMBL" id="KAK7290599.1"/>
    </source>
</evidence>
<comment type="caution">
    <text evidence="1">The sequence shown here is derived from an EMBL/GenBank/DDBJ whole genome shotgun (WGS) entry which is preliminary data.</text>
</comment>
<evidence type="ECO:0008006" key="3">
    <source>
        <dbReference type="Google" id="ProtNLM"/>
    </source>
</evidence>
<organism evidence="1 2">
    <name type="scientific">Crotalaria pallida</name>
    <name type="common">Smooth rattlebox</name>
    <name type="synonym">Crotalaria striata</name>
    <dbReference type="NCBI Taxonomy" id="3830"/>
    <lineage>
        <taxon>Eukaryota</taxon>
        <taxon>Viridiplantae</taxon>
        <taxon>Streptophyta</taxon>
        <taxon>Embryophyta</taxon>
        <taxon>Tracheophyta</taxon>
        <taxon>Spermatophyta</taxon>
        <taxon>Magnoliopsida</taxon>
        <taxon>eudicotyledons</taxon>
        <taxon>Gunneridae</taxon>
        <taxon>Pentapetalae</taxon>
        <taxon>rosids</taxon>
        <taxon>fabids</taxon>
        <taxon>Fabales</taxon>
        <taxon>Fabaceae</taxon>
        <taxon>Papilionoideae</taxon>
        <taxon>50 kb inversion clade</taxon>
        <taxon>genistoids sensu lato</taxon>
        <taxon>core genistoids</taxon>
        <taxon>Crotalarieae</taxon>
        <taxon>Crotalaria</taxon>
    </lineage>
</organism>
<proteinExistence type="predicted"/>
<reference evidence="1 2" key="1">
    <citation type="submission" date="2024-01" db="EMBL/GenBank/DDBJ databases">
        <title>The genomes of 5 underutilized Papilionoideae crops provide insights into root nodulation and disease resistanc.</title>
        <authorList>
            <person name="Yuan L."/>
        </authorList>
    </citation>
    <scope>NUCLEOTIDE SEQUENCE [LARGE SCALE GENOMIC DNA]</scope>
    <source>
        <strain evidence="1">ZHUSHIDOU_FW_LH</strain>
        <tissue evidence="1">Leaf</tissue>
    </source>
</reference>
<protein>
    <recommendedName>
        <fullName evidence="3">Reverse transcriptase</fullName>
    </recommendedName>
</protein>
<keyword evidence="2" id="KW-1185">Reference proteome</keyword>
<sequence length="160" mass="17725">MGGVDPVLCLCRKYVSSCQWLPYRGNSDSTWVKTRRSTSSFFVSDSCGRVDSFAAEFLMLKAILRGFELASGLKINFHKNNVFGINVPSSTLEEASALLHCKIGKFPYSYLGIPIAANARSMECWSKKLYRVCLGTSRGVEGCTIGKYIRLASVEDDELI</sequence>
<name>A0AAN9PAS4_CROPI</name>
<dbReference type="PANTHER" id="PTHR33116:SF78">
    <property type="entry name" value="OS12G0587133 PROTEIN"/>
    <property type="match status" value="1"/>
</dbReference>
<gene>
    <name evidence="1" type="ORF">RIF29_05137</name>
</gene>
<dbReference type="EMBL" id="JAYWIO010000001">
    <property type="protein sequence ID" value="KAK7290599.1"/>
    <property type="molecule type" value="Genomic_DNA"/>
</dbReference>
<evidence type="ECO:0000313" key="2">
    <source>
        <dbReference type="Proteomes" id="UP001372338"/>
    </source>
</evidence>